<reference evidence="3" key="1">
    <citation type="submission" date="2009-08" db="EMBL/GenBank/DDBJ databases">
        <title>The complete genome of Chitinophaga pinensis DSM 2588.</title>
        <authorList>
            <consortium name="US DOE Joint Genome Institute (JGI-PGF)"/>
            <person name="Lucas S."/>
            <person name="Copeland A."/>
            <person name="Lapidus A."/>
            <person name="Glavina del Rio T."/>
            <person name="Dalin E."/>
            <person name="Tice H."/>
            <person name="Bruce D."/>
            <person name="Goodwin L."/>
            <person name="Pitluck S."/>
            <person name="Kyrpides N."/>
            <person name="Mavromatis K."/>
            <person name="Ivanova N."/>
            <person name="Mikhailova N."/>
            <person name="Sims D."/>
            <person name="Meinche L."/>
            <person name="Brettin T."/>
            <person name="Detter J.C."/>
            <person name="Han C."/>
            <person name="Larimer F."/>
            <person name="Land M."/>
            <person name="Hauser L."/>
            <person name="Markowitz V."/>
            <person name="Cheng J.-F."/>
            <person name="Hugenholtz P."/>
            <person name="Woyke T."/>
            <person name="Wu D."/>
            <person name="Spring S."/>
            <person name="Klenk H.-P."/>
            <person name="Eisen J.A."/>
        </authorList>
    </citation>
    <scope>NUCLEOTIDE SEQUENCE [LARGE SCALE GENOMIC DNA]</scope>
    <source>
        <strain evidence="3">ATCC 43595 / DSM 2588 / LMG 13176 / NBRC 15968 / NCIMB 11800 / UQM 2034</strain>
    </source>
</reference>
<dbReference type="Gene3D" id="3.40.1580.10">
    <property type="entry name" value="SMI1/KNR4-like"/>
    <property type="match status" value="1"/>
</dbReference>
<dbReference type="RefSeq" id="WP_012791902.1">
    <property type="nucleotide sequence ID" value="NC_013132.1"/>
</dbReference>
<dbReference type="Proteomes" id="UP000002215">
    <property type="component" value="Chromosome"/>
</dbReference>
<proteinExistence type="predicted"/>
<name>A0A979G6F1_CHIPD</name>
<dbReference type="InterPro" id="IPR018958">
    <property type="entry name" value="Knr4/Smi1-like_dom"/>
</dbReference>
<dbReference type="SMART" id="SM00860">
    <property type="entry name" value="SMI1_KNR4"/>
    <property type="match status" value="1"/>
</dbReference>
<accession>A0A979G6F1</accession>
<dbReference type="EMBL" id="CP001699">
    <property type="protein sequence ID" value="ACU61734.1"/>
    <property type="molecule type" value="Genomic_DNA"/>
</dbReference>
<protein>
    <recommendedName>
        <fullName evidence="1">Knr4/Smi1-like domain-containing protein</fullName>
    </recommendedName>
</protein>
<dbReference type="OrthoDB" id="2044786at2"/>
<reference evidence="2 3" key="2">
    <citation type="journal article" date="2010" name="Stand. Genomic Sci.">
        <title>Complete genome sequence of Chitinophaga pinensis type strain (UQM 2034).</title>
        <authorList>
            <person name="Glavina Del Rio T."/>
            <person name="Abt B."/>
            <person name="Spring S."/>
            <person name="Lapidus A."/>
            <person name="Nolan M."/>
            <person name="Tice H."/>
            <person name="Copeland A."/>
            <person name="Cheng J.F."/>
            <person name="Chen F."/>
            <person name="Bruce D."/>
            <person name="Goodwin L."/>
            <person name="Pitluck S."/>
            <person name="Ivanova N."/>
            <person name="Mavromatis K."/>
            <person name="Mikhailova N."/>
            <person name="Pati A."/>
            <person name="Chen A."/>
            <person name="Palaniappan K."/>
            <person name="Land M."/>
            <person name="Hauser L."/>
            <person name="Chang Y.J."/>
            <person name="Jeffries C.D."/>
            <person name="Chain P."/>
            <person name="Saunders E."/>
            <person name="Detter J.C."/>
            <person name="Brettin T."/>
            <person name="Rohde M."/>
            <person name="Goker M."/>
            <person name="Bristow J."/>
            <person name="Eisen J.A."/>
            <person name="Markowitz V."/>
            <person name="Hugenholtz P."/>
            <person name="Kyrpides N.C."/>
            <person name="Klenk H.P."/>
            <person name="Lucas S."/>
        </authorList>
    </citation>
    <scope>NUCLEOTIDE SEQUENCE [LARGE SCALE GENOMIC DNA]</scope>
    <source>
        <strain evidence="3">ATCC 43595 / DSM 2588 / LMG 13176 / NBRC 15968 / NCIMB 11800 / UQM 2034</strain>
    </source>
</reference>
<dbReference type="InterPro" id="IPR037883">
    <property type="entry name" value="Knr4/Smi1-like_sf"/>
</dbReference>
<dbReference type="Pfam" id="PF09346">
    <property type="entry name" value="SMI1_KNR4"/>
    <property type="match status" value="1"/>
</dbReference>
<sequence length="162" mass="19168">MAKIIDTFRALEKEINNQGLIIEFSEPIDIQEVRKVEAQFNFTFPDDYVEFITTCGLAYFKDLQSEKYMCTILFPPYIAEDMEFVLDQEEEWSGNVVIFQKFDHDDRFDFYAFRRTGETVDVVSYFDSGEVWPVATTFSAHIEKLLKSFIDGSYRNKYYAHF</sequence>
<organism evidence="2 3">
    <name type="scientific">Chitinophaga pinensis (strain ATCC 43595 / DSM 2588 / LMG 13176 / NBRC 15968 / NCIMB 11800 / UQM 2034)</name>
    <dbReference type="NCBI Taxonomy" id="485918"/>
    <lineage>
        <taxon>Bacteria</taxon>
        <taxon>Pseudomonadati</taxon>
        <taxon>Bacteroidota</taxon>
        <taxon>Chitinophagia</taxon>
        <taxon>Chitinophagales</taxon>
        <taxon>Chitinophagaceae</taxon>
        <taxon>Chitinophaga</taxon>
    </lineage>
</organism>
<dbReference type="SUPFAM" id="SSF160631">
    <property type="entry name" value="SMI1/KNR4-like"/>
    <property type="match status" value="1"/>
</dbReference>
<evidence type="ECO:0000259" key="1">
    <source>
        <dbReference type="SMART" id="SM00860"/>
    </source>
</evidence>
<gene>
    <name evidence="2" type="ordered locus">Cpin_4285</name>
</gene>
<dbReference type="KEGG" id="cpi:Cpin_4285"/>
<evidence type="ECO:0000313" key="2">
    <source>
        <dbReference type="EMBL" id="ACU61734.1"/>
    </source>
</evidence>
<dbReference type="AlphaFoldDB" id="A0A979G6F1"/>
<evidence type="ECO:0000313" key="3">
    <source>
        <dbReference type="Proteomes" id="UP000002215"/>
    </source>
</evidence>
<feature type="domain" description="Knr4/Smi1-like" evidence="1">
    <location>
        <begin position="27"/>
        <end position="152"/>
    </location>
</feature>